<evidence type="ECO:0000313" key="5">
    <source>
        <dbReference type="EMBL" id="HAE1650981.1"/>
    </source>
</evidence>
<reference evidence="3" key="4">
    <citation type="submission" date="2018-08" db="EMBL/GenBank/DDBJ databases">
        <authorList>
            <person name="Ashton P.M."/>
            <person name="Dallman T."/>
            <person name="Nair S."/>
            <person name="De Pinna E."/>
            <person name="Peters T."/>
            <person name="Grant K."/>
        </authorList>
    </citation>
    <scope>NUCLEOTIDE SEQUENCE [LARGE SCALE GENOMIC DNA]</scope>
    <source>
        <strain evidence="3">294779</strain>
    </source>
</reference>
<gene>
    <name evidence="6" type="ORF">ABB53_017875</name>
    <name evidence="2" type="ORF">CNQ75_16000</name>
    <name evidence="3" type="ORF">CTQ69_03695</name>
    <name evidence="5" type="ORF">G2974_21930</name>
    <name evidence="4" type="ORF">GBZ04_19000</name>
</gene>
<dbReference type="EMBL" id="CP075144">
    <property type="protein sequence ID" value="QWJ68601.1"/>
    <property type="molecule type" value="Genomic_DNA"/>
</dbReference>
<evidence type="ECO:0000313" key="6">
    <source>
        <dbReference type="EMBL" id="QWJ68601.1"/>
    </source>
</evidence>
<evidence type="ECO:0000256" key="1">
    <source>
        <dbReference type="SAM" id="Coils"/>
    </source>
</evidence>
<protein>
    <submittedName>
        <fullName evidence="2">Uncharacterized protein</fullName>
    </submittedName>
</protein>
<evidence type="ECO:0000313" key="3">
    <source>
        <dbReference type="EMBL" id="ECC3913171.1"/>
    </source>
</evidence>
<name>A0A2I5HJY9_SALDZ</name>
<reference evidence="4" key="2">
    <citation type="journal article" date="2018" name="Genome Biol.">
        <title>SKESA: strategic k-mer extension for scrupulous assemblies.</title>
        <authorList>
            <person name="Souvorov A."/>
            <person name="Agarwala R."/>
            <person name="Lipman D.J."/>
        </authorList>
    </citation>
    <scope>NUCLEOTIDE SEQUENCE</scope>
    <source>
        <strain evidence="4">Salmonella enterica</strain>
    </source>
</reference>
<reference evidence="2 7" key="1">
    <citation type="submission" date="2017-09" db="EMBL/GenBank/DDBJ databases">
        <title>Complete genome of Salmonella enterica subsp. diarizonae isolated from stool of a patient with bacterial enteropathy.</title>
        <authorList>
            <person name="Zhou J."/>
            <person name="Chen Q."/>
            <person name="Guo L."/>
            <person name="Fan J."/>
        </authorList>
    </citation>
    <scope>NUCLEOTIDE SEQUENCE [LARGE SCALE GENOMIC DNA]</scope>
    <source>
        <strain evidence="2 7">HZS154</strain>
    </source>
</reference>
<sequence>MLHQLMKIKQHRERGLRNELAHTTRLRQQVEQEISLLQQHRNEIKDKWQLACLELTGVIDHRVLIRWSEHMHSYQLKYEAIGQQISMQQQLHTRLTQEEIELQGMLRQVLRSQDKINYMILEGVDN</sequence>
<reference evidence="6" key="3">
    <citation type="submission" date="2018-07" db="EMBL/GenBank/DDBJ databases">
        <authorList>
            <consortium name="GenomeTrakr network: Whole genome sequencing for foodborne pathogen traceback"/>
        </authorList>
    </citation>
    <scope>NUCLEOTIDE SEQUENCE</scope>
    <source>
        <strain evidence="6">CFSAN030538</strain>
    </source>
</reference>
<accession>A0A2I5HJY9</accession>
<evidence type="ECO:0000313" key="7">
    <source>
        <dbReference type="Proteomes" id="UP000230639"/>
    </source>
</evidence>
<dbReference type="STRING" id="59204.UQ49_05860"/>
<organism evidence="2 7">
    <name type="scientific">Salmonella diarizonae</name>
    <dbReference type="NCBI Taxonomy" id="59204"/>
    <lineage>
        <taxon>Bacteria</taxon>
        <taxon>Pseudomonadati</taxon>
        <taxon>Pseudomonadota</taxon>
        <taxon>Gammaproteobacteria</taxon>
        <taxon>Enterobacterales</taxon>
        <taxon>Enterobacteriaceae</taxon>
        <taxon>Salmonella</taxon>
    </lineage>
</organism>
<evidence type="ECO:0000313" key="4">
    <source>
        <dbReference type="EMBL" id="HAB4466741.1"/>
    </source>
</evidence>
<dbReference type="AlphaFoldDB" id="A0A2I5HJY9"/>
<reference evidence="6" key="6">
    <citation type="submission" date="2021-05" db="EMBL/GenBank/DDBJ databases">
        <title>Whole genome PacBio Sequel sequence of Salmonella enterica subsp. enterica.</title>
        <authorList>
            <person name="Hoffmann M."/>
            <person name="Balkey M."/>
            <person name="Luo Y."/>
        </authorList>
    </citation>
    <scope>NUCLEOTIDE SEQUENCE</scope>
    <source>
        <strain evidence="6">CFSAN030538</strain>
    </source>
</reference>
<dbReference type="EMBL" id="DAAGTH010000042">
    <property type="protein sequence ID" value="HAB4466741.1"/>
    <property type="molecule type" value="Genomic_DNA"/>
</dbReference>
<dbReference type="EMBL" id="CP023345">
    <property type="protein sequence ID" value="ATW55889.1"/>
    <property type="molecule type" value="Genomic_DNA"/>
</dbReference>
<reference evidence="4" key="5">
    <citation type="submission" date="2019-10" db="EMBL/GenBank/DDBJ databases">
        <authorList>
            <consortium name="NCBI Pathogen Detection Project"/>
        </authorList>
    </citation>
    <scope>NUCLEOTIDE SEQUENCE</scope>
    <source>
        <strain evidence="4">Salmonella enterica</strain>
    </source>
</reference>
<dbReference type="Proteomes" id="UP000839735">
    <property type="component" value="Unassembled WGS sequence"/>
</dbReference>
<feature type="coiled-coil region" evidence="1">
    <location>
        <begin position="13"/>
        <end position="47"/>
    </location>
</feature>
<keyword evidence="1" id="KW-0175">Coiled coil</keyword>
<evidence type="ECO:0000313" key="2">
    <source>
        <dbReference type="EMBL" id="ATW55889.1"/>
    </source>
</evidence>
<dbReference type="Proteomes" id="UP000230639">
    <property type="component" value="Chromosome"/>
</dbReference>
<dbReference type="EMBL" id="AAIBIC010000003">
    <property type="protein sequence ID" value="ECC3913171.1"/>
    <property type="molecule type" value="Genomic_DNA"/>
</dbReference>
<proteinExistence type="predicted"/>
<dbReference type="EMBL" id="DAARAS010000115">
    <property type="protein sequence ID" value="HAE1650981.1"/>
    <property type="molecule type" value="Genomic_DNA"/>
</dbReference>
<dbReference type="RefSeq" id="WP_063390172.1">
    <property type="nucleotide sequence ID" value="NZ_CP011288.1"/>
</dbReference>